<dbReference type="SUPFAM" id="SSF47203">
    <property type="entry name" value="Acyl-CoA dehydrogenase C-terminal domain-like"/>
    <property type="match status" value="1"/>
</dbReference>
<evidence type="ECO:0000313" key="4">
    <source>
        <dbReference type="Proteomes" id="UP000784294"/>
    </source>
</evidence>
<gene>
    <name evidence="3" type="ORF">PXEA_LOCUS25504</name>
</gene>
<keyword evidence="4" id="KW-1185">Reference proteome</keyword>
<sequence length="57" mass="6622">MSAILSGTMQELIKRTVEFATQRKQFDRTIDQFGAIQEKIALMTMRHYITEVSCKII</sequence>
<dbReference type="AlphaFoldDB" id="A0A448XA87"/>
<evidence type="ECO:0000256" key="1">
    <source>
        <dbReference type="ARBA" id="ARBA00022630"/>
    </source>
</evidence>
<dbReference type="InterPro" id="IPR009075">
    <property type="entry name" value="AcylCo_DH/oxidase_C"/>
</dbReference>
<reference evidence="3" key="1">
    <citation type="submission" date="2018-11" db="EMBL/GenBank/DDBJ databases">
        <authorList>
            <consortium name="Pathogen Informatics"/>
        </authorList>
    </citation>
    <scope>NUCLEOTIDE SEQUENCE</scope>
</reference>
<accession>A0A448XA87</accession>
<dbReference type="Proteomes" id="UP000784294">
    <property type="component" value="Unassembled WGS sequence"/>
</dbReference>
<protein>
    <recommendedName>
        <fullName evidence="2">Acyl-CoA dehydrogenase/oxidase C-terminal domain-containing protein</fullName>
    </recommendedName>
</protein>
<evidence type="ECO:0000313" key="3">
    <source>
        <dbReference type="EMBL" id="VEL32064.1"/>
    </source>
</evidence>
<feature type="domain" description="Acyl-CoA dehydrogenase/oxidase C-terminal" evidence="2">
    <location>
        <begin position="3"/>
        <end position="47"/>
    </location>
</feature>
<organism evidence="3 4">
    <name type="scientific">Protopolystoma xenopodis</name>
    <dbReference type="NCBI Taxonomy" id="117903"/>
    <lineage>
        <taxon>Eukaryota</taxon>
        <taxon>Metazoa</taxon>
        <taxon>Spiralia</taxon>
        <taxon>Lophotrochozoa</taxon>
        <taxon>Platyhelminthes</taxon>
        <taxon>Monogenea</taxon>
        <taxon>Polyopisthocotylea</taxon>
        <taxon>Polystomatidea</taxon>
        <taxon>Polystomatidae</taxon>
        <taxon>Protopolystoma</taxon>
    </lineage>
</organism>
<proteinExistence type="predicted"/>
<dbReference type="Gene3D" id="1.20.140.10">
    <property type="entry name" value="Butyryl-CoA Dehydrogenase, subunit A, domain 3"/>
    <property type="match status" value="1"/>
</dbReference>
<dbReference type="InterPro" id="IPR036250">
    <property type="entry name" value="AcylCo_DH-like_C"/>
</dbReference>
<keyword evidence="1" id="KW-0285">Flavoprotein</keyword>
<dbReference type="Pfam" id="PF00441">
    <property type="entry name" value="Acyl-CoA_dh_1"/>
    <property type="match status" value="1"/>
</dbReference>
<dbReference type="EMBL" id="CAAALY010129791">
    <property type="protein sequence ID" value="VEL32064.1"/>
    <property type="molecule type" value="Genomic_DNA"/>
</dbReference>
<name>A0A448XA87_9PLAT</name>
<dbReference type="GO" id="GO:0016627">
    <property type="term" value="F:oxidoreductase activity, acting on the CH-CH group of donors"/>
    <property type="evidence" value="ECO:0007669"/>
    <property type="project" value="InterPro"/>
</dbReference>
<dbReference type="OrthoDB" id="2588832at2759"/>
<comment type="caution">
    <text evidence="3">The sequence shown here is derived from an EMBL/GenBank/DDBJ whole genome shotgun (WGS) entry which is preliminary data.</text>
</comment>
<evidence type="ECO:0000259" key="2">
    <source>
        <dbReference type="Pfam" id="PF00441"/>
    </source>
</evidence>